<evidence type="ECO:0000313" key="2">
    <source>
        <dbReference type="Proteomes" id="UP000313359"/>
    </source>
</evidence>
<evidence type="ECO:0000313" key="1">
    <source>
        <dbReference type="EMBL" id="RPD55169.1"/>
    </source>
</evidence>
<dbReference type="Proteomes" id="UP000313359">
    <property type="component" value="Unassembled WGS sequence"/>
</dbReference>
<proteinExistence type="predicted"/>
<name>A0A5C2RVU2_9APHY</name>
<gene>
    <name evidence="1" type="ORF">L227DRAFT_615646</name>
</gene>
<protein>
    <submittedName>
        <fullName evidence="1">Uncharacterized protein</fullName>
    </submittedName>
</protein>
<dbReference type="AlphaFoldDB" id="A0A5C2RVU2"/>
<organism evidence="1 2">
    <name type="scientific">Lentinus tigrinus ALCF2SS1-6</name>
    <dbReference type="NCBI Taxonomy" id="1328759"/>
    <lineage>
        <taxon>Eukaryota</taxon>
        <taxon>Fungi</taxon>
        <taxon>Dikarya</taxon>
        <taxon>Basidiomycota</taxon>
        <taxon>Agaricomycotina</taxon>
        <taxon>Agaricomycetes</taxon>
        <taxon>Polyporales</taxon>
        <taxon>Polyporaceae</taxon>
        <taxon>Lentinus</taxon>
    </lineage>
</organism>
<sequence length="193" mass="21177">MLPYCASADLALPCCVSADFVPPYIAAVYKTYQQTITLSDFENSDDLRFGILSFRAGAETMTFIVFTLLPEVSSLALSRNAAGLHLSSRSPGNIMCLTIDLAGESFGSYAGLSEVFAVLRTITHVKIPGGIHGVVSFGRSVLPHLRRPIYGRRLREPSSRPHIVPYRRPTSDRAESHFLLHGSQYCPDGLARF</sequence>
<keyword evidence="2" id="KW-1185">Reference proteome</keyword>
<dbReference type="EMBL" id="ML122298">
    <property type="protein sequence ID" value="RPD55169.1"/>
    <property type="molecule type" value="Genomic_DNA"/>
</dbReference>
<reference evidence="1" key="1">
    <citation type="journal article" date="2018" name="Genome Biol. Evol.">
        <title>Genomics and development of Lentinus tigrinus, a white-rot wood-decaying mushroom with dimorphic fruiting bodies.</title>
        <authorList>
            <person name="Wu B."/>
            <person name="Xu Z."/>
            <person name="Knudson A."/>
            <person name="Carlson A."/>
            <person name="Chen N."/>
            <person name="Kovaka S."/>
            <person name="LaButti K."/>
            <person name="Lipzen A."/>
            <person name="Pennachio C."/>
            <person name="Riley R."/>
            <person name="Schakwitz W."/>
            <person name="Umezawa K."/>
            <person name="Ohm R.A."/>
            <person name="Grigoriev I.V."/>
            <person name="Nagy L.G."/>
            <person name="Gibbons J."/>
            <person name="Hibbett D."/>
        </authorList>
    </citation>
    <scope>NUCLEOTIDE SEQUENCE [LARGE SCALE GENOMIC DNA]</scope>
    <source>
        <strain evidence="1">ALCF2SS1-6</strain>
    </source>
</reference>
<accession>A0A5C2RVU2</accession>